<name>A0A6V7UBU2_MELEN</name>
<evidence type="ECO:0000313" key="1">
    <source>
        <dbReference type="EMBL" id="CAD2153003.1"/>
    </source>
</evidence>
<dbReference type="Proteomes" id="UP000580250">
    <property type="component" value="Unassembled WGS sequence"/>
</dbReference>
<evidence type="ECO:0000313" key="2">
    <source>
        <dbReference type="Proteomes" id="UP000580250"/>
    </source>
</evidence>
<gene>
    <name evidence="1" type="ORF">MENT_LOCUS10961</name>
</gene>
<organism evidence="1 2">
    <name type="scientific">Meloidogyne enterolobii</name>
    <name type="common">Root-knot nematode worm</name>
    <name type="synonym">Meloidogyne mayaguensis</name>
    <dbReference type="NCBI Taxonomy" id="390850"/>
    <lineage>
        <taxon>Eukaryota</taxon>
        <taxon>Metazoa</taxon>
        <taxon>Ecdysozoa</taxon>
        <taxon>Nematoda</taxon>
        <taxon>Chromadorea</taxon>
        <taxon>Rhabditida</taxon>
        <taxon>Tylenchina</taxon>
        <taxon>Tylenchomorpha</taxon>
        <taxon>Tylenchoidea</taxon>
        <taxon>Meloidogynidae</taxon>
        <taxon>Meloidogyninae</taxon>
        <taxon>Meloidogyne</taxon>
    </lineage>
</organism>
<sequence>MIKKIDVNSIDISYVSQKVYEATLNLELNGKRMNERFDCYKRPRNLCDILGLEKFKELNNAFNELKKLKKTCPCRDDEPRPSHIVKINLMCFFKFILAKHK</sequence>
<proteinExistence type="predicted"/>
<accession>A0A6V7UBU2</accession>
<comment type="caution">
    <text evidence="1">The sequence shown here is derived from an EMBL/GenBank/DDBJ whole genome shotgun (WGS) entry which is preliminary data.</text>
</comment>
<protein>
    <submittedName>
        <fullName evidence="1">Uncharacterized protein</fullName>
    </submittedName>
</protein>
<reference evidence="1 2" key="1">
    <citation type="submission" date="2020-08" db="EMBL/GenBank/DDBJ databases">
        <authorList>
            <person name="Koutsovoulos G."/>
            <person name="Danchin GJ E."/>
        </authorList>
    </citation>
    <scope>NUCLEOTIDE SEQUENCE [LARGE SCALE GENOMIC DNA]</scope>
</reference>
<dbReference type="EMBL" id="CAJEWN010000052">
    <property type="protein sequence ID" value="CAD2153003.1"/>
    <property type="molecule type" value="Genomic_DNA"/>
</dbReference>
<dbReference type="AlphaFoldDB" id="A0A6V7UBU2"/>